<evidence type="ECO:0000256" key="5">
    <source>
        <dbReference type="ARBA" id="ARBA00022984"/>
    </source>
</evidence>
<keyword evidence="8" id="KW-0472">Membrane</keyword>
<dbReference type="InterPro" id="IPR052905">
    <property type="entry name" value="LD-transpeptidase_YkuD-like"/>
</dbReference>
<dbReference type="InterPro" id="IPR002477">
    <property type="entry name" value="Peptidoglycan-bd-like"/>
</dbReference>
<dbReference type="InterPro" id="IPR036365">
    <property type="entry name" value="PGBD-like_sf"/>
</dbReference>
<evidence type="ECO:0000256" key="4">
    <source>
        <dbReference type="ARBA" id="ARBA00022960"/>
    </source>
</evidence>
<feature type="active site" description="Proton donor/acceptor" evidence="7">
    <location>
        <position position="475"/>
    </location>
</feature>
<evidence type="ECO:0000313" key="10">
    <source>
        <dbReference type="EMBL" id="MCP9763337.1"/>
    </source>
</evidence>
<evidence type="ECO:0000256" key="8">
    <source>
        <dbReference type="SAM" id="Phobius"/>
    </source>
</evidence>
<dbReference type="GO" id="GO:0008360">
    <property type="term" value="P:regulation of cell shape"/>
    <property type="evidence" value="ECO:0007669"/>
    <property type="project" value="UniProtKB-UniRule"/>
</dbReference>
<dbReference type="Gene3D" id="1.10.101.10">
    <property type="entry name" value="PGBD-like superfamily/PGBD"/>
    <property type="match status" value="1"/>
</dbReference>
<dbReference type="GO" id="GO:0009252">
    <property type="term" value="P:peptidoglycan biosynthetic process"/>
    <property type="evidence" value="ECO:0007669"/>
    <property type="project" value="UniProtKB-KW"/>
</dbReference>
<dbReference type="Pfam" id="PF01471">
    <property type="entry name" value="PG_binding_1"/>
    <property type="match status" value="1"/>
</dbReference>
<evidence type="ECO:0000256" key="2">
    <source>
        <dbReference type="ARBA" id="ARBA00005992"/>
    </source>
</evidence>
<keyword evidence="11" id="KW-1185">Reference proteome</keyword>
<dbReference type="RefSeq" id="WP_255037120.1">
    <property type="nucleotide sequence ID" value="NZ_RJUF01000025.1"/>
</dbReference>
<dbReference type="Pfam" id="PF20142">
    <property type="entry name" value="Scaffold"/>
    <property type="match status" value="1"/>
</dbReference>
<dbReference type="InterPro" id="IPR036366">
    <property type="entry name" value="PGBDSf"/>
</dbReference>
<dbReference type="Gene3D" id="2.40.440.10">
    <property type="entry name" value="L,D-transpeptidase catalytic domain-like"/>
    <property type="match status" value="1"/>
</dbReference>
<comment type="pathway">
    <text evidence="1 7">Cell wall biogenesis; peptidoglycan biosynthesis.</text>
</comment>
<dbReference type="SUPFAM" id="SSF141523">
    <property type="entry name" value="L,D-transpeptidase catalytic domain-like"/>
    <property type="match status" value="1"/>
</dbReference>
<keyword evidence="4 7" id="KW-0133">Cell shape</keyword>
<evidence type="ECO:0000256" key="3">
    <source>
        <dbReference type="ARBA" id="ARBA00022679"/>
    </source>
</evidence>
<evidence type="ECO:0000259" key="9">
    <source>
        <dbReference type="PROSITE" id="PS52029"/>
    </source>
</evidence>
<dbReference type="GO" id="GO:0004180">
    <property type="term" value="F:carboxypeptidase activity"/>
    <property type="evidence" value="ECO:0007669"/>
    <property type="project" value="UniProtKB-ARBA"/>
</dbReference>
<evidence type="ECO:0000313" key="11">
    <source>
        <dbReference type="Proteomes" id="UP001204144"/>
    </source>
</evidence>
<proteinExistence type="inferred from homology"/>
<dbReference type="PANTHER" id="PTHR41533">
    <property type="entry name" value="L,D-TRANSPEPTIDASE HI_1667-RELATED"/>
    <property type="match status" value="1"/>
</dbReference>
<accession>A0AAE3H1R1</accession>
<dbReference type="SUPFAM" id="SSF47090">
    <property type="entry name" value="PGBD-like"/>
    <property type="match status" value="1"/>
</dbReference>
<dbReference type="Proteomes" id="UP001204144">
    <property type="component" value="Unassembled WGS sequence"/>
</dbReference>
<evidence type="ECO:0000256" key="6">
    <source>
        <dbReference type="ARBA" id="ARBA00023316"/>
    </source>
</evidence>
<dbReference type="PROSITE" id="PS52029">
    <property type="entry name" value="LD_TPASE"/>
    <property type="match status" value="1"/>
</dbReference>
<feature type="active site" description="Nucleophile" evidence="7">
    <location>
        <position position="494"/>
    </location>
</feature>
<name>A0AAE3H1R1_9BACT</name>
<keyword evidence="8" id="KW-0812">Transmembrane</keyword>
<dbReference type="Pfam" id="PF03734">
    <property type="entry name" value="YkuD"/>
    <property type="match status" value="1"/>
</dbReference>
<dbReference type="InterPro" id="IPR045380">
    <property type="entry name" value="LD_TPept_scaffold_dom"/>
</dbReference>
<gene>
    <name evidence="10" type="ORF">EGI31_10235</name>
</gene>
<keyword evidence="6 7" id="KW-0961">Cell wall biogenesis/degradation</keyword>
<keyword evidence="3" id="KW-0808">Transferase</keyword>
<protein>
    <submittedName>
        <fullName evidence="10">Murein L,D-transpeptidase</fullName>
    </submittedName>
</protein>
<dbReference type="InterPro" id="IPR005490">
    <property type="entry name" value="LD_TPept_cat_dom"/>
</dbReference>
<keyword evidence="8" id="KW-1133">Transmembrane helix</keyword>
<dbReference type="InterPro" id="IPR038063">
    <property type="entry name" value="Transpep_catalytic_dom"/>
</dbReference>
<comment type="similarity">
    <text evidence="2">Belongs to the YkuD family.</text>
</comment>
<dbReference type="GO" id="GO:0016740">
    <property type="term" value="F:transferase activity"/>
    <property type="evidence" value="ECO:0007669"/>
    <property type="project" value="UniProtKB-KW"/>
</dbReference>
<feature type="transmembrane region" description="Helical" evidence="8">
    <location>
        <begin position="22"/>
        <end position="42"/>
    </location>
</feature>
<organism evidence="10 11">
    <name type="scientific">Lacihabitans soyangensis</name>
    <dbReference type="NCBI Taxonomy" id="869394"/>
    <lineage>
        <taxon>Bacteria</taxon>
        <taxon>Pseudomonadati</taxon>
        <taxon>Bacteroidota</taxon>
        <taxon>Cytophagia</taxon>
        <taxon>Cytophagales</taxon>
        <taxon>Leadbetterellaceae</taxon>
        <taxon>Lacihabitans</taxon>
    </lineage>
</organism>
<evidence type="ECO:0000256" key="7">
    <source>
        <dbReference type="PROSITE-ProRule" id="PRU01373"/>
    </source>
</evidence>
<dbReference type="CDD" id="cd16913">
    <property type="entry name" value="YkuD_like"/>
    <property type="match status" value="1"/>
</dbReference>
<dbReference type="AlphaFoldDB" id="A0AAE3H1R1"/>
<comment type="caution">
    <text evidence="10">The sequence shown here is derived from an EMBL/GenBank/DDBJ whole genome shotgun (WGS) entry which is preliminary data.</text>
</comment>
<dbReference type="GO" id="GO:0071555">
    <property type="term" value="P:cell wall organization"/>
    <property type="evidence" value="ECO:0007669"/>
    <property type="project" value="UniProtKB-UniRule"/>
</dbReference>
<dbReference type="EMBL" id="RJUF01000025">
    <property type="protein sequence ID" value="MCP9763337.1"/>
    <property type="molecule type" value="Genomic_DNA"/>
</dbReference>
<dbReference type="PANTHER" id="PTHR41533:SF2">
    <property type="entry name" value="BLR7131 PROTEIN"/>
    <property type="match status" value="1"/>
</dbReference>
<sequence length="584" mass="67072">MEVYSTYILNSKAKETSLARKYLTIKLLSSYLICLTILGFAITGCGKAKSSNKGILPDSTIYSQENYSPISLDSSILASFYTKHKIEDSLKAYITDFYTRRKYQYAWFDQNGITETCHIFYNQLQSYSSDFDDLSVNPKLVDSLINFAHDENEKKILSEIDRQNIELMLTTSYFRYAEKAFAGSAKSTFDLEWFIPRKKKNFQALLDSMLSSNKASVLQEPVNLFSKSLIIELRKYKNIEKNGGLPFVNPTKKDLKLGDVDSNSYNLKRYLALTGDLTTKDTSIGFDKNLELALKSFQKRHGLTESGTLNINTLAELNTPTSLRIKQIMINLERLRWLPQEIEPNFILVNIPEFKLHIFENNKAISESKVVVGKQANKTIVFKGELSTIVLNPFWGIPQSIAVKEILPKLKRSTSYLSRNNIEVFSNNKVINPNTISWGKYNKELPFYFRQKPGINNALGKIKFLFPNNYSIYLHDTPSKGLFGETNRAFSHGCIRVQNPKELATYILRNDPKWTLQNIESVLKTDTEKHISIKPTLPVYILYLTAWVDNSGQLNFRKDLYNFDKKLELEIFASENNQTIDRKP</sequence>
<keyword evidence="5 7" id="KW-0573">Peptidoglycan synthesis</keyword>
<evidence type="ECO:0000256" key="1">
    <source>
        <dbReference type="ARBA" id="ARBA00004752"/>
    </source>
</evidence>
<reference evidence="10 11" key="1">
    <citation type="submission" date="2018-11" db="EMBL/GenBank/DDBJ databases">
        <title>Novel bacteria species description.</title>
        <authorList>
            <person name="Han J.-H."/>
        </authorList>
    </citation>
    <scope>NUCLEOTIDE SEQUENCE [LARGE SCALE GENOMIC DNA]</scope>
    <source>
        <strain evidence="10 11">KCTC23259</strain>
    </source>
</reference>
<feature type="domain" description="L,D-TPase catalytic" evidence="9">
    <location>
        <begin position="345"/>
        <end position="516"/>
    </location>
</feature>